<gene>
    <name evidence="5" type="ORF">DW016_07170</name>
</gene>
<dbReference type="InterPro" id="IPR003313">
    <property type="entry name" value="AraC-bd"/>
</dbReference>
<dbReference type="PANTHER" id="PTHR43280">
    <property type="entry name" value="ARAC-FAMILY TRANSCRIPTIONAL REGULATOR"/>
    <property type="match status" value="1"/>
</dbReference>
<dbReference type="EMBL" id="QVLX01000003">
    <property type="protein sequence ID" value="RGE87883.1"/>
    <property type="molecule type" value="Genomic_DNA"/>
</dbReference>
<keyword evidence="2" id="KW-0238">DNA-binding</keyword>
<accession>A0A3E3K2X0</accession>
<dbReference type="AlphaFoldDB" id="A0A3E3K2X0"/>
<comment type="caution">
    <text evidence="5">The sequence shown here is derived from an EMBL/GenBank/DDBJ whole genome shotgun (WGS) entry which is preliminary data.</text>
</comment>
<dbReference type="Gene3D" id="2.60.120.10">
    <property type="entry name" value="Jelly Rolls"/>
    <property type="match status" value="1"/>
</dbReference>
<dbReference type="InterPro" id="IPR018060">
    <property type="entry name" value="HTH_AraC"/>
</dbReference>
<dbReference type="Gene3D" id="1.10.10.60">
    <property type="entry name" value="Homeodomain-like"/>
    <property type="match status" value="2"/>
</dbReference>
<dbReference type="SUPFAM" id="SSF46689">
    <property type="entry name" value="Homeodomain-like"/>
    <property type="match status" value="2"/>
</dbReference>
<dbReference type="RefSeq" id="WP_117493463.1">
    <property type="nucleotide sequence ID" value="NZ_CALBAT010000017.1"/>
</dbReference>
<dbReference type="InterPro" id="IPR014710">
    <property type="entry name" value="RmlC-like_jellyroll"/>
</dbReference>
<dbReference type="InterPro" id="IPR037923">
    <property type="entry name" value="HTH-like"/>
</dbReference>
<sequence length="298" mass="34822">MLQNSDWFLNDVEKDTLDLAFHSSGIDQCVSENLFGPRIRRYYLIHFVLEGYGVLQIEKQKYPVKPGQAFLIPAGVNAAYQADFRHPWKYCWIGYQGTQAGYYTELIFGKDYVTDISDVTFYEKMIMKALSVTDRRIHEGVKFTPEVFPLTFFSESKNASSHLMLNGLLKNLLANLVLEFQRDQEDISSVPYPEQIKAYIDRHYNEHMRIQDIADYLHLNSHYVTAIFKQKYNKTPKHYLTEIRIEKAKTYLIDTDYSLQIIANAVGLENPFSFSRLFKSMTGFSPSEYKKVCPNWFE</sequence>
<evidence type="ECO:0000256" key="2">
    <source>
        <dbReference type="ARBA" id="ARBA00023125"/>
    </source>
</evidence>
<keyword evidence="3" id="KW-0804">Transcription</keyword>
<evidence type="ECO:0000259" key="4">
    <source>
        <dbReference type="PROSITE" id="PS01124"/>
    </source>
</evidence>
<dbReference type="InterPro" id="IPR018062">
    <property type="entry name" value="HTH_AraC-typ_CS"/>
</dbReference>
<name>A0A3E3K2X0_9FIRM</name>
<evidence type="ECO:0000313" key="6">
    <source>
        <dbReference type="Proteomes" id="UP000261080"/>
    </source>
</evidence>
<evidence type="ECO:0000256" key="3">
    <source>
        <dbReference type="ARBA" id="ARBA00023163"/>
    </source>
</evidence>
<protein>
    <submittedName>
        <fullName evidence="5">AraC family transcriptional regulator</fullName>
    </submittedName>
</protein>
<dbReference type="GO" id="GO:0043565">
    <property type="term" value="F:sequence-specific DNA binding"/>
    <property type="evidence" value="ECO:0007669"/>
    <property type="project" value="InterPro"/>
</dbReference>
<organism evidence="5 6">
    <name type="scientific">Sellimonas intestinalis</name>
    <dbReference type="NCBI Taxonomy" id="1653434"/>
    <lineage>
        <taxon>Bacteria</taxon>
        <taxon>Bacillati</taxon>
        <taxon>Bacillota</taxon>
        <taxon>Clostridia</taxon>
        <taxon>Lachnospirales</taxon>
        <taxon>Lachnospiraceae</taxon>
        <taxon>Sellimonas</taxon>
    </lineage>
</organism>
<keyword evidence="6" id="KW-1185">Reference proteome</keyword>
<dbReference type="Pfam" id="PF12833">
    <property type="entry name" value="HTH_18"/>
    <property type="match status" value="1"/>
</dbReference>
<dbReference type="PROSITE" id="PS00041">
    <property type="entry name" value="HTH_ARAC_FAMILY_1"/>
    <property type="match status" value="1"/>
</dbReference>
<proteinExistence type="predicted"/>
<keyword evidence="1" id="KW-0805">Transcription regulation</keyword>
<dbReference type="CDD" id="cd06986">
    <property type="entry name" value="cupin_MmsR-like_N"/>
    <property type="match status" value="1"/>
</dbReference>
<dbReference type="InterPro" id="IPR009057">
    <property type="entry name" value="Homeodomain-like_sf"/>
</dbReference>
<dbReference type="SMART" id="SM00342">
    <property type="entry name" value="HTH_ARAC"/>
    <property type="match status" value="1"/>
</dbReference>
<reference evidence="5 6" key="1">
    <citation type="submission" date="2018-08" db="EMBL/GenBank/DDBJ databases">
        <title>A genome reference for cultivated species of the human gut microbiota.</title>
        <authorList>
            <person name="Zou Y."/>
            <person name="Xue W."/>
            <person name="Luo G."/>
        </authorList>
    </citation>
    <scope>NUCLEOTIDE SEQUENCE [LARGE SCALE GENOMIC DNA]</scope>
    <source>
        <strain evidence="5 6">AF37-2AT</strain>
    </source>
</reference>
<dbReference type="PROSITE" id="PS01124">
    <property type="entry name" value="HTH_ARAC_FAMILY_2"/>
    <property type="match status" value="1"/>
</dbReference>
<dbReference type="SUPFAM" id="SSF51215">
    <property type="entry name" value="Regulatory protein AraC"/>
    <property type="match status" value="1"/>
</dbReference>
<evidence type="ECO:0000313" key="5">
    <source>
        <dbReference type="EMBL" id="RGE87883.1"/>
    </source>
</evidence>
<dbReference type="OrthoDB" id="9807321at2"/>
<feature type="domain" description="HTH araC/xylS-type" evidence="4">
    <location>
        <begin position="194"/>
        <end position="292"/>
    </location>
</feature>
<dbReference type="PANTHER" id="PTHR43280:SF2">
    <property type="entry name" value="HTH-TYPE TRANSCRIPTIONAL REGULATOR EXSA"/>
    <property type="match status" value="1"/>
</dbReference>
<dbReference type="GO" id="GO:0003700">
    <property type="term" value="F:DNA-binding transcription factor activity"/>
    <property type="evidence" value="ECO:0007669"/>
    <property type="project" value="InterPro"/>
</dbReference>
<evidence type="ECO:0000256" key="1">
    <source>
        <dbReference type="ARBA" id="ARBA00023015"/>
    </source>
</evidence>
<dbReference type="Proteomes" id="UP000261080">
    <property type="component" value="Unassembled WGS sequence"/>
</dbReference>
<dbReference type="Pfam" id="PF02311">
    <property type="entry name" value="AraC_binding"/>
    <property type="match status" value="1"/>
</dbReference>